<dbReference type="PANTHER" id="PTHR40115">
    <property type="entry name" value="INNER MEMBRANE PROTEIN WITH PEPSY TM HELIX"/>
    <property type="match status" value="1"/>
</dbReference>
<proteinExistence type="predicted"/>
<evidence type="ECO:0000313" key="3">
    <source>
        <dbReference type="Proteomes" id="UP000184327"/>
    </source>
</evidence>
<dbReference type="AlphaFoldDB" id="A0A1M4TQA2"/>
<organism evidence="2 3">
    <name type="scientific">Lampropedia hyalina DSM 16112</name>
    <dbReference type="NCBI Taxonomy" id="1122156"/>
    <lineage>
        <taxon>Bacteria</taxon>
        <taxon>Pseudomonadati</taxon>
        <taxon>Pseudomonadota</taxon>
        <taxon>Betaproteobacteria</taxon>
        <taxon>Burkholderiales</taxon>
        <taxon>Comamonadaceae</taxon>
        <taxon>Lampropedia</taxon>
    </lineage>
</organism>
<accession>A0A1M4TQA2</accession>
<keyword evidence="1" id="KW-0812">Transmembrane</keyword>
<dbReference type="EMBL" id="FQUZ01000003">
    <property type="protein sequence ID" value="SHE46690.1"/>
    <property type="molecule type" value="Genomic_DNA"/>
</dbReference>
<evidence type="ECO:0000256" key="1">
    <source>
        <dbReference type="SAM" id="Phobius"/>
    </source>
</evidence>
<feature type="transmembrane region" description="Helical" evidence="1">
    <location>
        <begin position="182"/>
        <end position="202"/>
    </location>
</feature>
<dbReference type="Proteomes" id="UP000184327">
    <property type="component" value="Unassembled WGS sequence"/>
</dbReference>
<protein>
    <recommendedName>
        <fullName evidence="4">PepSY-associated TM region</fullName>
    </recommendedName>
</protein>
<evidence type="ECO:0000313" key="2">
    <source>
        <dbReference type="EMBL" id="SHE46690.1"/>
    </source>
</evidence>
<evidence type="ECO:0008006" key="4">
    <source>
        <dbReference type="Google" id="ProtNLM"/>
    </source>
</evidence>
<keyword evidence="1" id="KW-1133">Transmembrane helix</keyword>
<dbReference type="PANTHER" id="PTHR40115:SF1">
    <property type="entry name" value="INNER MEMBRANE PROTEIN WITH PEPSY TM HELIX"/>
    <property type="match status" value="1"/>
</dbReference>
<dbReference type="STRING" id="1122156.SAMN02745117_00324"/>
<keyword evidence="1" id="KW-0472">Membrane</keyword>
<dbReference type="Pfam" id="PF16357">
    <property type="entry name" value="PepSY_TM_like_2"/>
    <property type="match status" value="1"/>
</dbReference>
<gene>
    <name evidence="2" type="ORF">SAMN02745117_00324</name>
</gene>
<keyword evidence="3" id="KW-1185">Reference proteome</keyword>
<sequence length="203" mass="22317">MNATRAFWLRQLHTWHWISAALSLSGILLFAATGLTLQHAGLFTSPPTTSERQGQLPPALQAQLTDLPTDGEAPLTGELPRWVRQQLALDIAHRLAEFSPDEIYLRLATPGADASLSIDRHSGDIHYQQTHRGAIAYLNDLHKGRNAGSVWFWFVDALAIACIVFSLTGLALLWLHGKGRPSTWPITGLGLLMPVLIALLLIH</sequence>
<dbReference type="RefSeq" id="WP_234971018.1">
    <property type="nucleotide sequence ID" value="NZ_FQUZ01000003.1"/>
</dbReference>
<dbReference type="InterPro" id="IPR032307">
    <property type="entry name" value="PepSY_TM-like_2"/>
</dbReference>
<reference evidence="2 3" key="1">
    <citation type="submission" date="2016-11" db="EMBL/GenBank/DDBJ databases">
        <authorList>
            <person name="Jaros S."/>
            <person name="Januszkiewicz K."/>
            <person name="Wedrychowicz H."/>
        </authorList>
    </citation>
    <scope>NUCLEOTIDE SEQUENCE [LARGE SCALE GENOMIC DNA]</scope>
    <source>
        <strain evidence="2 3">DSM 16112</strain>
    </source>
</reference>
<feature type="transmembrane region" description="Helical" evidence="1">
    <location>
        <begin position="15"/>
        <end position="37"/>
    </location>
</feature>
<name>A0A1M4TQA2_9BURK</name>
<feature type="transmembrane region" description="Helical" evidence="1">
    <location>
        <begin position="150"/>
        <end position="176"/>
    </location>
</feature>